<accession>A0A1Y6CGL3</accession>
<dbReference type="AlphaFoldDB" id="A0A1Y6CGL3"/>
<evidence type="ECO:0000313" key="1">
    <source>
        <dbReference type="EMBL" id="SMF62935.1"/>
    </source>
</evidence>
<dbReference type="STRING" id="560819.SAMN05428998_12456"/>
<evidence type="ECO:0000313" key="2">
    <source>
        <dbReference type="Proteomes" id="UP000192917"/>
    </source>
</evidence>
<sequence>MPPLTRWRASRHEELPLDRLAGFPLLEACYRVWLDASGGAALPKRLDPLDLPREALPTVMLLDLEGQPAPGRLRVRLAGTEVCTKHGGELKGRATHDFFEAEDAAVVVGSALQVARSREPSLARRAYVSLNGRMWGYTRLIVPLSRGGEVVDSFFKVADPRTLGRLDD</sequence>
<dbReference type="Pfam" id="PF07310">
    <property type="entry name" value="PAS_5"/>
    <property type="match status" value="1"/>
</dbReference>
<dbReference type="RefSeq" id="WP_085125107.1">
    <property type="nucleotide sequence ID" value="NZ_FWZX01000024.1"/>
</dbReference>
<organism evidence="1 2">
    <name type="scientific">Tistlia consotensis USBA 355</name>
    <dbReference type="NCBI Taxonomy" id="560819"/>
    <lineage>
        <taxon>Bacteria</taxon>
        <taxon>Pseudomonadati</taxon>
        <taxon>Pseudomonadota</taxon>
        <taxon>Alphaproteobacteria</taxon>
        <taxon>Rhodospirillales</taxon>
        <taxon>Rhodovibrionaceae</taxon>
        <taxon>Tistlia</taxon>
    </lineage>
</organism>
<protein>
    <submittedName>
        <fullName evidence="1">PAS domain-containing protein</fullName>
    </submittedName>
</protein>
<gene>
    <name evidence="1" type="ORF">SAMN05428998_12456</name>
</gene>
<dbReference type="InterPro" id="IPR009922">
    <property type="entry name" value="DUF1457"/>
</dbReference>
<keyword evidence="2" id="KW-1185">Reference proteome</keyword>
<proteinExistence type="predicted"/>
<dbReference type="Proteomes" id="UP000192917">
    <property type="component" value="Unassembled WGS sequence"/>
</dbReference>
<dbReference type="EMBL" id="FWZX01000024">
    <property type="protein sequence ID" value="SMF62935.1"/>
    <property type="molecule type" value="Genomic_DNA"/>
</dbReference>
<reference evidence="1 2" key="1">
    <citation type="submission" date="2017-04" db="EMBL/GenBank/DDBJ databases">
        <authorList>
            <person name="Afonso C.L."/>
            <person name="Miller P.J."/>
            <person name="Scott M.A."/>
            <person name="Spackman E."/>
            <person name="Goraichik I."/>
            <person name="Dimitrov K.M."/>
            <person name="Suarez D.L."/>
            <person name="Swayne D.E."/>
        </authorList>
    </citation>
    <scope>NUCLEOTIDE SEQUENCE [LARGE SCALE GENOMIC DNA]</scope>
    <source>
        <strain evidence="1 2">USBA 355</strain>
    </source>
</reference>
<name>A0A1Y6CGL3_9PROT</name>